<dbReference type="Gene3D" id="2.60.410.10">
    <property type="entry name" value="D-Ala-D-Ala carboxypeptidase, C-terminal domain"/>
    <property type="match status" value="1"/>
</dbReference>
<comment type="function">
    <text evidence="1">Removes C-terminal D-alanyl residues from sugar-peptide cell wall precursors.</text>
</comment>
<evidence type="ECO:0000256" key="11">
    <source>
        <dbReference type="ARBA" id="ARBA00023316"/>
    </source>
</evidence>
<dbReference type="EMBL" id="JBHRZT010000028">
    <property type="protein sequence ID" value="MFC3883431.1"/>
    <property type="molecule type" value="Genomic_DNA"/>
</dbReference>
<comment type="pathway">
    <text evidence="2">Cell wall biogenesis; peptidoglycan biosynthesis.</text>
</comment>
<dbReference type="PANTHER" id="PTHR21581:SF11">
    <property type="entry name" value="D-ALANYL-D-ALANINE CARBOXYPEPTIDASE DACA"/>
    <property type="match status" value="1"/>
</dbReference>
<dbReference type="Pfam" id="PF07943">
    <property type="entry name" value="PBP5_C"/>
    <property type="match status" value="1"/>
</dbReference>
<keyword evidence="9" id="KW-0133">Cell shape</keyword>
<evidence type="ECO:0000313" key="15">
    <source>
        <dbReference type="EMBL" id="MFC3883431.1"/>
    </source>
</evidence>
<evidence type="ECO:0000256" key="7">
    <source>
        <dbReference type="ARBA" id="ARBA00022729"/>
    </source>
</evidence>
<organism evidence="15 16">
    <name type="scientific">Bacillus songklensis</name>
    <dbReference type="NCBI Taxonomy" id="1069116"/>
    <lineage>
        <taxon>Bacteria</taxon>
        <taxon>Bacillati</taxon>
        <taxon>Bacillota</taxon>
        <taxon>Bacilli</taxon>
        <taxon>Bacillales</taxon>
        <taxon>Bacillaceae</taxon>
        <taxon>Bacillus</taxon>
    </lineage>
</organism>
<evidence type="ECO:0000256" key="9">
    <source>
        <dbReference type="ARBA" id="ARBA00022960"/>
    </source>
</evidence>
<evidence type="ECO:0000256" key="2">
    <source>
        <dbReference type="ARBA" id="ARBA00004752"/>
    </source>
</evidence>
<dbReference type="Pfam" id="PF00768">
    <property type="entry name" value="Peptidase_S11"/>
    <property type="match status" value="1"/>
</dbReference>
<comment type="similarity">
    <text evidence="3 13">Belongs to the peptidase S11 family.</text>
</comment>
<dbReference type="GO" id="GO:0016787">
    <property type="term" value="F:hydrolase activity"/>
    <property type="evidence" value="ECO:0007669"/>
    <property type="project" value="UniProtKB-KW"/>
</dbReference>
<evidence type="ECO:0000313" key="16">
    <source>
        <dbReference type="Proteomes" id="UP001595752"/>
    </source>
</evidence>
<evidence type="ECO:0000256" key="1">
    <source>
        <dbReference type="ARBA" id="ARBA00003217"/>
    </source>
</evidence>
<dbReference type="Gene3D" id="3.40.710.10">
    <property type="entry name" value="DD-peptidase/beta-lactamase superfamily"/>
    <property type="match status" value="1"/>
</dbReference>
<evidence type="ECO:0000256" key="8">
    <source>
        <dbReference type="ARBA" id="ARBA00022801"/>
    </source>
</evidence>
<comment type="catalytic activity">
    <reaction evidence="12">
        <text>Preferential cleavage: (Ac)2-L-Lys-D-Ala-|-D-Ala. Also transpeptidation of peptidyl-alanyl moieties that are N-acyl substituents of D-alanine.</text>
        <dbReference type="EC" id="3.4.16.4"/>
    </reaction>
</comment>
<dbReference type="SUPFAM" id="SSF69189">
    <property type="entry name" value="Penicillin-binding protein associated domain"/>
    <property type="match status" value="1"/>
</dbReference>
<keyword evidence="8 15" id="KW-0378">Hydrolase</keyword>
<dbReference type="Proteomes" id="UP001595752">
    <property type="component" value="Unassembled WGS sequence"/>
</dbReference>
<dbReference type="InterPro" id="IPR018044">
    <property type="entry name" value="Peptidase_S11"/>
</dbReference>
<dbReference type="InterPro" id="IPR001967">
    <property type="entry name" value="Peptidase_S11_N"/>
</dbReference>
<dbReference type="InterPro" id="IPR012907">
    <property type="entry name" value="Peptidase_S11_C"/>
</dbReference>
<evidence type="ECO:0000256" key="13">
    <source>
        <dbReference type="RuleBase" id="RU004016"/>
    </source>
</evidence>
<accession>A0ABV8B2J5</accession>
<dbReference type="InterPro" id="IPR037167">
    <property type="entry name" value="Peptidase_S11_C_sf"/>
</dbReference>
<evidence type="ECO:0000256" key="4">
    <source>
        <dbReference type="ARBA" id="ARBA00012448"/>
    </source>
</evidence>
<evidence type="ECO:0000256" key="3">
    <source>
        <dbReference type="ARBA" id="ARBA00007164"/>
    </source>
</evidence>
<comment type="caution">
    <text evidence="15">The sequence shown here is derived from an EMBL/GenBank/DDBJ whole genome shotgun (WGS) entry which is preliminary data.</text>
</comment>
<evidence type="ECO:0000256" key="12">
    <source>
        <dbReference type="ARBA" id="ARBA00034000"/>
    </source>
</evidence>
<dbReference type="EC" id="3.4.16.4" evidence="4"/>
<reference evidence="16" key="1">
    <citation type="journal article" date="2019" name="Int. J. Syst. Evol. Microbiol.">
        <title>The Global Catalogue of Microorganisms (GCM) 10K type strain sequencing project: providing services to taxonomists for standard genome sequencing and annotation.</title>
        <authorList>
            <consortium name="The Broad Institute Genomics Platform"/>
            <consortium name="The Broad Institute Genome Sequencing Center for Infectious Disease"/>
            <person name="Wu L."/>
            <person name="Ma J."/>
        </authorList>
    </citation>
    <scope>NUCLEOTIDE SEQUENCE [LARGE SCALE GENOMIC DNA]</scope>
    <source>
        <strain evidence="16">CCUG 61889</strain>
    </source>
</reference>
<name>A0ABV8B2J5_9BACI</name>
<keyword evidence="16" id="KW-1185">Reference proteome</keyword>
<evidence type="ECO:0000256" key="5">
    <source>
        <dbReference type="ARBA" id="ARBA00022645"/>
    </source>
</evidence>
<evidence type="ECO:0000256" key="10">
    <source>
        <dbReference type="ARBA" id="ARBA00022984"/>
    </source>
</evidence>
<sequence length="457" mass="51319">MEGLGVKNQLRKLLIFSVLSAVLVVSLFTYTPQAKAEENFLNIESDAAILVEAKTGKILFEKNADTVLGIASMTKMMTEYLLLEAIKEKRVSWDQEYTVSDYVYKISQDRDLSNVPLLKGEKYSVKELYEAMAIYSANGATIAVAEILAGSETNFIKMMNKKAEELGLEDYKFVNSTGLTNTLLKGMHPKGTGANDENLLSARATAKLAYHLVNDFPEVLETAKIPKKIFREGTKYEIQMDNWNWMLPSLVYGYEGVDGLKTGHTDFAGYCFTGTAKRDGVRYITVVMNAKSNGKKSFEARFEETRKLLDYAFSNYRMKEILPAHYTFKKQSTVPVVKGKEKEVKIYTEKPLKVLVKRGEQKRFTPYLELDKKALDENGKLAAPFKEGTKVGSVGVKYKGEDQLGYLTKEGEQAAEVALVTKDEVEKANWFILSIRSIGGFFADVWTSAAKTVKGWF</sequence>
<keyword evidence="5" id="KW-0121">Carboxypeptidase</keyword>
<keyword evidence="6" id="KW-0645">Protease</keyword>
<evidence type="ECO:0000259" key="14">
    <source>
        <dbReference type="SMART" id="SM00936"/>
    </source>
</evidence>
<dbReference type="InterPro" id="IPR015956">
    <property type="entry name" value="Peniciliin-bd_prot_C_sf"/>
</dbReference>
<dbReference type="PRINTS" id="PR00725">
    <property type="entry name" value="DADACBPTASE1"/>
</dbReference>
<protein>
    <recommendedName>
        <fullName evidence="4">serine-type D-Ala-D-Ala carboxypeptidase</fullName>
        <ecNumber evidence="4">3.4.16.4</ecNumber>
    </recommendedName>
</protein>
<keyword evidence="7" id="KW-0732">Signal</keyword>
<gene>
    <name evidence="15" type="ORF">ACFOU2_07815</name>
</gene>
<dbReference type="SUPFAM" id="SSF56601">
    <property type="entry name" value="beta-lactamase/transpeptidase-like"/>
    <property type="match status" value="1"/>
</dbReference>
<proteinExistence type="inferred from homology"/>
<dbReference type="RefSeq" id="WP_377913904.1">
    <property type="nucleotide sequence ID" value="NZ_JBHRZT010000028.1"/>
</dbReference>
<evidence type="ECO:0000256" key="6">
    <source>
        <dbReference type="ARBA" id="ARBA00022670"/>
    </source>
</evidence>
<keyword evidence="11" id="KW-0961">Cell wall biogenesis/degradation</keyword>
<dbReference type="SMART" id="SM00936">
    <property type="entry name" value="PBP5_C"/>
    <property type="match status" value="1"/>
</dbReference>
<keyword evidence="10" id="KW-0573">Peptidoglycan synthesis</keyword>
<feature type="domain" description="Peptidase S11 D-Ala-D-Ala carboxypeptidase A C-terminal" evidence="14">
    <location>
        <begin position="316"/>
        <end position="427"/>
    </location>
</feature>
<dbReference type="InterPro" id="IPR012338">
    <property type="entry name" value="Beta-lactam/transpept-like"/>
</dbReference>
<dbReference type="PANTHER" id="PTHR21581">
    <property type="entry name" value="D-ALANYL-D-ALANINE CARBOXYPEPTIDASE"/>
    <property type="match status" value="1"/>
</dbReference>